<dbReference type="EMBL" id="QOQD01000018">
    <property type="protein sequence ID" value="RCL72024.1"/>
    <property type="molecule type" value="Genomic_DNA"/>
</dbReference>
<dbReference type="PANTHER" id="PTHR37466">
    <property type="entry name" value="SLR1628 PROTEIN"/>
    <property type="match status" value="1"/>
</dbReference>
<accession>A0A368DK52</accession>
<evidence type="ECO:0000313" key="1">
    <source>
        <dbReference type="EMBL" id="RCL72024.1"/>
    </source>
</evidence>
<dbReference type="PANTHER" id="PTHR37466:SF1">
    <property type="entry name" value="SLR1628 PROTEIN"/>
    <property type="match status" value="1"/>
</dbReference>
<proteinExistence type="predicted"/>
<protein>
    <submittedName>
        <fullName evidence="1">DUF2237 domain-containing protein</fullName>
    </submittedName>
</protein>
<dbReference type="InterPro" id="IPR018714">
    <property type="entry name" value="DUF2237"/>
</dbReference>
<reference evidence="1 2" key="1">
    <citation type="journal article" date="2018" name="Microbiome">
        <title>Fine metagenomic profile of the Mediterranean stratified and mixed water columns revealed by assembly and recruitment.</title>
        <authorList>
            <person name="Haro-Moreno J.M."/>
            <person name="Lopez-Perez M."/>
            <person name="De La Torre J.R."/>
            <person name="Picazo A."/>
            <person name="Camacho A."/>
            <person name="Rodriguez-Valera F."/>
        </authorList>
    </citation>
    <scope>NUCLEOTIDE SEQUENCE [LARGE SCALE GENOMIC DNA]</scope>
    <source>
        <strain evidence="1">MED-G57</strain>
    </source>
</reference>
<dbReference type="AlphaFoldDB" id="A0A368DK52"/>
<dbReference type="Gene3D" id="3.30.56.110">
    <property type="entry name" value="Protein of unknown function DUF2237"/>
    <property type="match status" value="1"/>
</dbReference>
<gene>
    <name evidence="1" type="ORF">DBW71_06000</name>
</gene>
<comment type="caution">
    <text evidence="1">The sequence shown here is derived from an EMBL/GenBank/DDBJ whole genome shotgun (WGS) entry which is preliminary data.</text>
</comment>
<evidence type="ECO:0000313" key="2">
    <source>
        <dbReference type="Proteomes" id="UP000253570"/>
    </source>
</evidence>
<dbReference type="Proteomes" id="UP000253570">
    <property type="component" value="Unassembled WGS sequence"/>
</dbReference>
<organism evidence="1 2">
    <name type="scientific">PS1 clade bacterium</name>
    <dbReference type="NCBI Taxonomy" id="2175152"/>
    <lineage>
        <taxon>Bacteria</taxon>
        <taxon>Pseudomonadati</taxon>
        <taxon>Pseudomonadota</taxon>
        <taxon>Alphaproteobacteria</taxon>
        <taxon>PS1 clade</taxon>
    </lineage>
</organism>
<dbReference type="Pfam" id="PF09996">
    <property type="entry name" value="DUF2237"/>
    <property type="match status" value="1"/>
</dbReference>
<sequence>MLKEKVNNKKNVLGGTLVACCYKPRTGYFRDGYCRTDHSDFGSHVICAEMTSRFLEFTKGRGNDLSTPQPIFGFPGLRSGDRWCLCAIRWKEALEMGLAPPVILEACEESALKFTTIEALQENAVKAVN</sequence>
<name>A0A368DK52_9PROT</name>